<name>A0A9N9AKB1_9GLOM</name>
<evidence type="ECO:0000313" key="1">
    <source>
        <dbReference type="EMBL" id="CAG8535736.1"/>
    </source>
</evidence>
<sequence length="40" mass="4657">VLADSASSSFSPVRFRRFWRALANSVSSTFSPVRFCRFWQ</sequence>
<organism evidence="1 2">
    <name type="scientific">Dentiscutata erythropus</name>
    <dbReference type="NCBI Taxonomy" id="1348616"/>
    <lineage>
        <taxon>Eukaryota</taxon>
        <taxon>Fungi</taxon>
        <taxon>Fungi incertae sedis</taxon>
        <taxon>Mucoromycota</taxon>
        <taxon>Glomeromycotina</taxon>
        <taxon>Glomeromycetes</taxon>
        <taxon>Diversisporales</taxon>
        <taxon>Gigasporaceae</taxon>
        <taxon>Dentiscutata</taxon>
    </lineage>
</organism>
<gene>
    <name evidence="1" type="ORF">DERYTH_LOCUS4561</name>
</gene>
<reference evidence="1" key="1">
    <citation type="submission" date="2021-06" db="EMBL/GenBank/DDBJ databases">
        <authorList>
            <person name="Kallberg Y."/>
            <person name="Tangrot J."/>
            <person name="Rosling A."/>
        </authorList>
    </citation>
    <scope>NUCLEOTIDE SEQUENCE</scope>
    <source>
        <strain evidence="1">MA453B</strain>
    </source>
</reference>
<evidence type="ECO:0000313" key="2">
    <source>
        <dbReference type="Proteomes" id="UP000789405"/>
    </source>
</evidence>
<protein>
    <submittedName>
        <fullName evidence="1">5776_t:CDS:1</fullName>
    </submittedName>
</protein>
<feature type="non-terminal residue" evidence="1">
    <location>
        <position position="40"/>
    </location>
</feature>
<proteinExistence type="predicted"/>
<comment type="caution">
    <text evidence="1">The sequence shown here is derived from an EMBL/GenBank/DDBJ whole genome shotgun (WGS) entry which is preliminary data.</text>
</comment>
<keyword evidence="2" id="KW-1185">Reference proteome</keyword>
<dbReference type="Proteomes" id="UP000789405">
    <property type="component" value="Unassembled WGS sequence"/>
</dbReference>
<dbReference type="AlphaFoldDB" id="A0A9N9AKB1"/>
<dbReference type="EMBL" id="CAJVPY010001771">
    <property type="protein sequence ID" value="CAG8535736.1"/>
    <property type="molecule type" value="Genomic_DNA"/>
</dbReference>
<accession>A0A9N9AKB1</accession>